<sequence length="172" mass="19086">MSPENDPLSYTEVKASRRSSFSLPLKGVTTVVMQCNVGGHLLGLGNNPSLLSYDHRTTTAFGGRRYTQMSSFSPSFLLVGGLLPKDRKTWVHPPFLDSTMPNGEESSDDAAAGRIWQSQQGRSLPFWCKRRQGGPSLGHWTCRRGTWGARHWEKLGFCDLPKLAWVLGLLGH</sequence>
<gene>
    <name evidence="1" type="ORF">CXB51_034628</name>
</gene>
<dbReference type="AlphaFoldDB" id="A0A8J5YA34"/>
<proteinExistence type="predicted"/>
<dbReference type="EMBL" id="JAHUZN010000013">
    <property type="protein sequence ID" value="KAG8472819.1"/>
    <property type="molecule type" value="Genomic_DNA"/>
</dbReference>
<reference evidence="1 2" key="1">
    <citation type="journal article" date="2021" name="bioRxiv">
        <title>The Gossypium anomalum genome as a resource for cotton improvement and evolutionary analysis of hybrid incompatibility.</title>
        <authorList>
            <person name="Grover C.E."/>
            <person name="Yuan D."/>
            <person name="Arick M.A."/>
            <person name="Miller E.R."/>
            <person name="Hu G."/>
            <person name="Peterson D.G."/>
            <person name="Wendel J.F."/>
            <person name="Udall J.A."/>
        </authorList>
    </citation>
    <scope>NUCLEOTIDE SEQUENCE [LARGE SCALE GENOMIC DNA]</scope>
    <source>
        <strain evidence="1">JFW-Udall</strain>
        <tissue evidence="1">Leaf</tissue>
    </source>
</reference>
<organism evidence="1 2">
    <name type="scientific">Gossypium anomalum</name>
    <dbReference type="NCBI Taxonomy" id="47600"/>
    <lineage>
        <taxon>Eukaryota</taxon>
        <taxon>Viridiplantae</taxon>
        <taxon>Streptophyta</taxon>
        <taxon>Embryophyta</taxon>
        <taxon>Tracheophyta</taxon>
        <taxon>Spermatophyta</taxon>
        <taxon>Magnoliopsida</taxon>
        <taxon>eudicotyledons</taxon>
        <taxon>Gunneridae</taxon>
        <taxon>Pentapetalae</taxon>
        <taxon>rosids</taxon>
        <taxon>malvids</taxon>
        <taxon>Malvales</taxon>
        <taxon>Malvaceae</taxon>
        <taxon>Malvoideae</taxon>
        <taxon>Gossypium</taxon>
    </lineage>
</organism>
<comment type="caution">
    <text evidence="1">The sequence shown here is derived from an EMBL/GenBank/DDBJ whole genome shotgun (WGS) entry which is preliminary data.</text>
</comment>
<name>A0A8J5YA34_9ROSI</name>
<dbReference type="Proteomes" id="UP000701853">
    <property type="component" value="Chromosome 13"/>
</dbReference>
<accession>A0A8J5YA34</accession>
<protein>
    <submittedName>
        <fullName evidence="1">Uncharacterized protein</fullName>
    </submittedName>
</protein>
<keyword evidence="2" id="KW-1185">Reference proteome</keyword>
<evidence type="ECO:0000313" key="2">
    <source>
        <dbReference type="Proteomes" id="UP000701853"/>
    </source>
</evidence>
<evidence type="ECO:0000313" key="1">
    <source>
        <dbReference type="EMBL" id="KAG8472819.1"/>
    </source>
</evidence>